<keyword evidence="4" id="KW-1185">Reference proteome</keyword>
<dbReference type="GO" id="GO:0016787">
    <property type="term" value="F:hydrolase activity"/>
    <property type="evidence" value="ECO:0007669"/>
    <property type="project" value="UniProtKB-KW"/>
</dbReference>
<reference evidence="3 4" key="1">
    <citation type="submission" date="2022-04" db="EMBL/GenBank/DDBJ databases">
        <title>Paracoccus sp. YLB-12 draft genome sequence.</title>
        <authorList>
            <person name="Yu L."/>
        </authorList>
    </citation>
    <scope>NUCLEOTIDE SEQUENCE [LARGE SCALE GENOMIC DNA]</scope>
    <source>
        <strain evidence="3 4">YLB-12</strain>
    </source>
</reference>
<keyword evidence="3" id="KW-0378">Hydrolase</keyword>
<evidence type="ECO:0000313" key="3">
    <source>
        <dbReference type="EMBL" id="MCT4333080.1"/>
    </source>
</evidence>
<sequence>MNGPRRIAMWSGPRNLSTAMMRSFGSRGDCACVDEPFYAHYLLKTGLPHPMRDQVIASQPADWRDVLPALTTEPAKADVQYQKHMVQHMLPGMDLDWTDQVTNVFLIREPERVAASFAAKRGLPDAAELGFSRQWQMYRQMAKRGPAPVVIDSADIRGDPARALRALCNAIDIAWTDRMLTWPAGSRPEDGVWGKVWYDAVNASTGFAGAEGPLPRLEGELASLAAALRPDYEAIAAHRLRLD</sequence>
<proteinExistence type="inferred from homology"/>
<evidence type="ECO:0000256" key="1">
    <source>
        <dbReference type="ARBA" id="ARBA00009320"/>
    </source>
</evidence>
<dbReference type="PANTHER" id="PTHR42743">
    <property type="entry name" value="AMINO-ACID AMINOTRANSFERASE"/>
    <property type="match status" value="1"/>
</dbReference>
<organism evidence="3 4">
    <name type="scientific">Paracoccus maritimus</name>
    <dbReference type="NCBI Taxonomy" id="2933292"/>
    <lineage>
        <taxon>Bacteria</taxon>
        <taxon>Pseudomonadati</taxon>
        <taxon>Pseudomonadota</taxon>
        <taxon>Alphaproteobacteria</taxon>
        <taxon>Rhodobacterales</taxon>
        <taxon>Paracoccaceae</taxon>
        <taxon>Paracoccus</taxon>
    </lineage>
</organism>
<dbReference type="Pfam" id="PF19798">
    <property type="entry name" value="Sulfotransfer_5"/>
    <property type="match status" value="1"/>
</dbReference>
<comment type="similarity">
    <text evidence="1">Belongs to the class-IV pyridoxal-phosphate-dependent aminotransferase family.</text>
</comment>
<dbReference type="SUPFAM" id="SSF52540">
    <property type="entry name" value="P-loop containing nucleoside triphosphate hydrolases"/>
    <property type="match status" value="1"/>
</dbReference>
<dbReference type="Gene3D" id="3.40.50.300">
    <property type="entry name" value="P-loop containing nucleotide triphosphate hydrolases"/>
    <property type="match status" value="1"/>
</dbReference>
<evidence type="ECO:0000313" key="4">
    <source>
        <dbReference type="Proteomes" id="UP001320702"/>
    </source>
</evidence>
<dbReference type="InterPro" id="IPR050571">
    <property type="entry name" value="Class-IV_PLP-Dep_Aminotrnsfr"/>
</dbReference>
<name>A0ABT2KB55_9RHOB</name>
<keyword evidence="2" id="KW-0100">Branched-chain amino acid biosynthesis</keyword>
<comment type="caution">
    <text evidence="3">The sequence shown here is derived from an EMBL/GenBank/DDBJ whole genome shotgun (WGS) entry which is preliminary data.</text>
</comment>
<protein>
    <submittedName>
        <fullName evidence="3">HAD family hydrolase</fullName>
    </submittedName>
</protein>
<dbReference type="EMBL" id="JANAVZ010000004">
    <property type="protein sequence ID" value="MCT4333080.1"/>
    <property type="molecule type" value="Genomic_DNA"/>
</dbReference>
<dbReference type="Proteomes" id="UP001320702">
    <property type="component" value="Unassembled WGS sequence"/>
</dbReference>
<dbReference type="RefSeq" id="WP_260276963.1">
    <property type="nucleotide sequence ID" value="NZ_JANAVZ010000004.1"/>
</dbReference>
<gene>
    <name evidence="3" type="ORF">MU516_09375</name>
</gene>
<accession>A0ABT2KB55</accession>
<dbReference type="PANTHER" id="PTHR42743:SF11">
    <property type="entry name" value="AMINODEOXYCHORISMATE LYASE"/>
    <property type="match status" value="1"/>
</dbReference>
<evidence type="ECO:0000256" key="2">
    <source>
        <dbReference type="ARBA" id="ARBA00023304"/>
    </source>
</evidence>
<dbReference type="InterPro" id="IPR027417">
    <property type="entry name" value="P-loop_NTPase"/>
</dbReference>
<keyword evidence="2" id="KW-0028">Amino-acid biosynthesis</keyword>